<comment type="caution">
    <text evidence="1">The sequence shown here is derived from an EMBL/GenBank/DDBJ whole genome shotgun (WGS) entry which is preliminary data.</text>
</comment>
<proteinExistence type="predicted"/>
<accession>A0ACC7N8V3</accession>
<keyword evidence="2" id="KW-1185">Reference proteome</keyword>
<protein>
    <submittedName>
        <fullName evidence="1">DUF2306 domain-containing protein</fullName>
    </submittedName>
</protein>
<organism evidence="1 2">
    <name type="scientific">Paraburkholderia rhynchosiae</name>
    <dbReference type="NCBI Taxonomy" id="487049"/>
    <lineage>
        <taxon>Bacteria</taxon>
        <taxon>Pseudomonadati</taxon>
        <taxon>Pseudomonadota</taxon>
        <taxon>Betaproteobacteria</taxon>
        <taxon>Burkholderiales</taxon>
        <taxon>Burkholderiaceae</taxon>
        <taxon>Paraburkholderia</taxon>
    </lineage>
</organism>
<dbReference type="EMBL" id="JAQQDW010000002">
    <property type="protein sequence ID" value="MFM0102176.1"/>
    <property type="molecule type" value="Genomic_DNA"/>
</dbReference>
<sequence length="266" mass="28885">MESPIPLADYTKRALYAVTWISMTCFALYIAIFYGGAIPAHALEDWNLLLPDVYVKGALVQTAAIAAHFIAGAVLLAIGPAQIITGHHGITPKLHRVTGRIYAAAAAFAGFGGLTYIALQGTVGGTVMDIGFSLYGLSVIVAALETYRNARMKRFDRHRAWAIRLVALAVGSWLFRLDYGLWLKATHGLGHSQSYRGPFDQIMAFFFYVPNLLIAELIIRRPEQSTWSRAALGVVTGTATVLVATSTYLFGASSWWPHIAARLGIG</sequence>
<gene>
    <name evidence="1" type="ORF">PQR01_01360</name>
</gene>
<dbReference type="Proteomes" id="UP001629235">
    <property type="component" value="Unassembled WGS sequence"/>
</dbReference>
<evidence type="ECO:0000313" key="2">
    <source>
        <dbReference type="Proteomes" id="UP001629235"/>
    </source>
</evidence>
<name>A0ACC7N8V3_9BURK</name>
<evidence type="ECO:0000313" key="1">
    <source>
        <dbReference type="EMBL" id="MFM0102176.1"/>
    </source>
</evidence>
<reference evidence="1 2" key="1">
    <citation type="journal article" date="2024" name="Chem. Sci.">
        <title>Discovery of megapolipeptins by genome mining of a Burkholderiales bacteria collection.</title>
        <authorList>
            <person name="Paulo B.S."/>
            <person name="Recchia M.J.J."/>
            <person name="Lee S."/>
            <person name="Fergusson C.H."/>
            <person name="Romanowski S.B."/>
            <person name="Hernandez A."/>
            <person name="Krull N."/>
            <person name="Liu D.Y."/>
            <person name="Cavanagh H."/>
            <person name="Bos A."/>
            <person name="Gray C.A."/>
            <person name="Murphy B.T."/>
            <person name="Linington R.G."/>
            <person name="Eustaquio A.S."/>
        </authorList>
    </citation>
    <scope>NUCLEOTIDE SEQUENCE [LARGE SCALE GENOMIC DNA]</scope>
    <source>
        <strain evidence="1 2">RL18-126-BIB-B</strain>
    </source>
</reference>